<gene>
    <name evidence="1" type="ORF">CPB84DRAFT_1676240</name>
</gene>
<name>A0A9P5NUN2_GYMJU</name>
<dbReference type="Proteomes" id="UP000724874">
    <property type="component" value="Unassembled WGS sequence"/>
</dbReference>
<dbReference type="OrthoDB" id="3028586at2759"/>
<feature type="non-terminal residue" evidence="1">
    <location>
        <position position="1"/>
    </location>
</feature>
<accession>A0A9P5NUN2</accession>
<protein>
    <submittedName>
        <fullName evidence="1">Uncharacterized protein</fullName>
    </submittedName>
</protein>
<reference evidence="1" key="1">
    <citation type="submission" date="2020-11" db="EMBL/GenBank/DDBJ databases">
        <authorList>
            <consortium name="DOE Joint Genome Institute"/>
            <person name="Ahrendt S."/>
            <person name="Riley R."/>
            <person name="Andreopoulos W."/>
            <person name="LaButti K."/>
            <person name="Pangilinan J."/>
            <person name="Ruiz-duenas F.J."/>
            <person name="Barrasa J.M."/>
            <person name="Sanchez-Garcia M."/>
            <person name="Camarero S."/>
            <person name="Miyauchi S."/>
            <person name="Serrano A."/>
            <person name="Linde D."/>
            <person name="Babiker R."/>
            <person name="Drula E."/>
            <person name="Ayuso-Fernandez I."/>
            <person name="Pacheco R."/>
            <person name="Padilla G."/>
            <person name="Ferreira P."/>
            <person name="Barriuso J."/>
            <person name="Kellner H."/>
            <person name="Castanera R."/>
            <person name="Alfaro M."/>
            <person name="Ramirez L."/>
            <person name="Pisabarro A.G."/>
            <person name="Kuo A."/>
            <person name="Tritt A."/>
            <person name="Lipzen A."/>
            <person name="He G."/>
            <person name="Yan M."/>
            <person name="Ng V."/>
            <person name="Cullen D."/>
            <person name="Martin F."/>
            <person name="Rosso M.-N."/>
            <person name="Henrissat B."/>
            <person name="Hibbett D."/>
            <person name="Martinez A.T."/>
            <person name="Grigoriev I.V."/>
        </authorList>
    </citation>
    <scope>NUCLEOTIDE SEQUENCE</scope>
    <source>
        <strain evidence="1">AH 44721</strain>
    </source>
</reference>
<organism evidence="1 2">
    <name type="scientific">Gymnopilus junonius</name>
    <name type="common">Spectacular rustgill mushroom</name>
    <name type="synonym">Gymnopilus spectabilis subsp. junonius</name>
    <dbReference type="NCBI Taxonomy" id="109634"/>
    <lineage>
        <taxon>Eukaryota</taxon>
        <taxon>Fungi</taxon>
        <taxon>Dikarya</taxon>
        <taxon>Basidiomycota</taxon>
        <taxon>Agaricomycotina</taxon>
        <taxon>Agaricomycetes</taxon>
        <taxon>Agaricomycetidae</taxon>
        <taxon>Agaricales</taxon>
        <taxon>Agaricineae</taxon>
        <taxon>Hymenogastraceae</taxon>
        <taxon>Gymnopilus</taxon>
    </lineage>
</organism>
<evidence type="ECO:0000313" key="2">
    <source>
        <dbReference type="Proteomes" id="UP000724874"/>
    </source>
</evidence>
<keyword evidence="2" id="KW-1185">Reference proteome</keyword>
<comment type="caution">
    <text evidence="1">The sequence shown here is derived from an EMBL/GenBank/DDBJ whole genome shotgun (WGS) entry which is preliminary data.</text>
</comment>
<proteinExistence type="predicted"/>
<dbReference type="EMBL" id="JADNYJ010000021">
    <property type="protein sequence ID" value="KAF8905802.1"/>
    <property type="molecule type" value="Genomic_DNA"/>
</dbReference>
<dbReference type="AlphaFoldDB" id="A0A9P5NUN2"/>
<evidence type="ECO:0000313" key="1">
    <source>
        <dbReference type="EMBL" id="KAF8905802.1"/>
    </source>
</evidence>
<sequence length="165" mass="18262">PLNYSEPNGREATIAIIRNPSKFKEGSKFYRGPVLFNPGCPGSSGVDMIAGQKGGSFNAILGPQFDIVACDPRGFKVLTPCFVLRNRRRTRTVWTTIGVVSTTKEGITRTWARFKVLGEVAAETDNGYLRLNTENTARDMLSIAQAPGTEKYSIRDFRIFLLVVQ</sequence>